<reference evidence="1" key="1">
    <citation type="submission" date="2022-07" db="EMBL/GenBank/DDBJ databases">
        <title>Phylogenomic reconstructions and comparative analyses of Kickxellomycotina fungi.</title>
        <authorList>
            <person name="Reynolds N.K."/>
            <person name="Stajich J.E."/>
            <person name="Barry K."/>
            <person name="Grigoriev I.V."/>
            <person name="Crous P."/>
            <person name="Smith M.E."/>
        </authorList>
    </citation>
    <scope>NUCLEOTIDE SEQUENCE</scope>
    <source>
        <strain evidence="1">NRRL 1565</strain>
    </source>
</reference>
<accession>A0A9W8I0M1</accession>
<dbReference type="EMBL" id="JANBUO010000298">
    <property type="protein sequence ID" value="KAJ2805346.1"/>
    <property type="molecule type" value="Genomic_DNA"/>
</dbReference>
<dbReference type="Proteomes" id="UP001140094">
    <property type="component" value="Unassembled WGS sequence"/>
</dbReference>
<evidence type="ECO:0000313" key="1">
    <source>
        <dbReference type="EMBL" id="KAJ2805346.1"/>
    </source>
</evidence>
<proteinExistence type="predicted"/>
<name>A0A9W8I0M1_9FUNG</name>
<dbReference type="OrthoDB" id="10637750at2759"/>
<comment type="caution">
    <text evidence="1">The sequence shown here is derived from an EMBL/GenBank/DDBJ whole genome shotgun (WGS) entry which is preliminary data.</text>
</comment>
<organism evidence="1 2">
    <name type="scientific">Coemansia guatemalensis</name>
    <dbReference type="NCBI Taxonomy" id="2761395"/>
    <lineage>
        <taxon>Eukaryota</taxon>
        <taxon>Fungi</taxon>
        <taxon>Fungi incertae sedis</taxon>
        <taxon>Zoopagomycota</taxon>
        <taxon>Kickxellomycotina</taxon>
        <taxon>Kickxellomycetes</taxon>
        <taxon>Kickxellales</taxon>
        <taxon>Kickxellaceae</taxon>
        <taxon>Coemansia</taxon>
    </lineage>
</organism>
<dbReference type="AlphaFoldDB" id="A0A9W8I0M1"/>
<keyword evidence="2" id="KW-1185">Reference proteome</keyword>
<protein>
    <submittedName>
        <fullName evidence="1">Uncharacterized protein</fullName>
    </submittedName>
</protein>
<sequence length="162" mass="18112">MTAYRSAWVANTYRLGNNINYDYCLPSTMQPFALQHSAEQIESVIDDNVNGLVAGHLMPINCHIGVLHAEDSLQKAQHTILNNADMGEQDYNGSCVESYDGGSYEGYGEGCYEGYDEEVDKDCYVDTMGSYSEVILEMTALDRECDDILRCLDMEELSSEDN</sequence>
<evidence type="ECO:0000313" key="2">
    <source>
        <dbReference type="Proteomes" id="UP001140094"/>
    </source>
</evidence>
<gene>
    <name evidence="1" type="ORF">H4R20_002129</name>
</gene>